<dbReference type="AlphaFoldDB" id="A0A8S9TN90"/>
<feature type="compositionally biased region" description="Basic residues" evidence="3">
    <location>
        <begin position="228"/>
        <end position="240"/>
    </location>
</feature>
<dbReference type="InterPro" id="IPR051219">
    <property type="entry name" value="Heterochromatin_chromo-domain"/>
</dbReference>
<evidence type="ECO:0000256" key="1">
    <source>
        <dbReference type="ARBA" id="ARBA00004123"/>
    </source>
</evidence>
<evidence type="ECO:0000259" key="4">
    <source>
        <dbReference type="PROSITE" id="PS50013"/>
    </source>
</evidence>
<feature type="domain" description="Chromo" evidence="4">
    <location>
        <begin position="368"/>
        <end position="428"/>
    </location>
</feature>
<name>A0A8S9TN90_PHYIN</name>
<feature type="compositionally biased region" description="Polar residues" evidence="3">
    <location>
        <begin position="252"/>
        <end position="263"/>
    </location>
</feature>
<feature type="region of interest" description="Disordered" evidence="3">
    <location>
        <begin position="203"/>
        <end position="276"/>
    </location>
</feature>
<proteinExistence type="predicted"/>
<gene>
    <name evidence="5" type="ORF">GN958_ATG21646</name>
</gene>
<dbReference type="InterPro" id="IPR016197">
    <property type="entry name" value="Chromo-like_dom_sf"/>
</dbReference>
<dbReference type="GO" id="GO:0005634">
    <property type="term" value="C:nucleus"/>
    <property type="evidence" value="ECO:0007669"/>
    <property type="project" value="UniProtKB-SubCell"/>
</dbReference>
<reference evidence="5" key="1">
    <citation type="submission" date="2020-03" db="EMBL/GenBank/DDBJ databases">
        <title>Hybrid Assembly of Korean Phytophthora infestans isolates.</title>
        <authorList>
            <person name="Prokchorchik M."/>
            <person name="Lee Y."/>
            <person name="Seo J."/>
            <person name="Cho J.-H."/>
            <person name="Park Y.-E."/>
            <person name="Jang D.-C."/>
            <person name="Im J.-S."/>
            <person name="Choi J.-G."/>
            <person name="Park H.-J."/>
            <person name="Lee G.-B."/>
            <person name="Lee Y.-G."/>
            <person name="Hong S.-Y."/>
            <person name="Cho K."/>
            <person name="Sohn K.H."/>
        </authorList>
    </citation>
    <scope>NUCLEOTIDE SEQUENCE</scope>
    <source>
        <strain evidence="5">KR_2_A2</strain>
    </source>
</reference>
<feature type="compositionally biased region" description="Basic and acidic residues" evidence="3">
    <location>
        <begin position="141"/>
        <end position="165"/>
    </location>
</feature>
<dbReference type="SMART" id="SM00298">
    <property type="entry name" value="CHROMO"/>
    <property type="match status" value="1"/>
</dbReference>
<sequence length="531" mass="59789">MAAGPAPTTHVPGASSENATDREKEFFTTWLRLMERQQEVTTLSQTLQSILAQTGDASTTVQDARHQANLLSATDKTITDLVVSLNEFFFRDIVPALKRAKQVDEALPPQDQDSLTRYLTHGDEDEMMPQTFVDDMTGWGTEREQSDRQNQERANNEQVDGRESSDEVNTGVFHDMLIANSLKLTAMLAPDYMQQHAAHGQPAAAHSVAAAARTRAPSLSPSAASPRSKSKTKTCKRSRKVPPPVVTDLPARSTSGSVGSTPRTKPRTPTDEAKRKDRIGKRMAANLIAEQVLGIRTYGSAKEFCIRWQGVENPLWIARRKAPPQAKELIDVYATELRVRDNQSAANPKGKKKISRDGAAGEQQAAFYTVDHIVNHRLFNKKREYLVRWEHYDESEDTWEKAEKLRADVPEIVHTYEEQLHRNRARTEAFNSAMSELTRDAEPKSSTKKRKHGESSHEVSSDSRKRQPSVGRVQTDGERLKEKRLRIATDEENERKAVDDDSASENDYQFEMEEAELDEFSDEEFADKLNS</sequence>
<protein>
    <submittedName>
        <fullName evidence="5">Chromo (CHRromatin Organization MOdifier) domain</fullName>
    </submittedName>
</protein>
<feature type="compositionally biased region" description="Basic and acidic residues" evidence="3">
    <location>
        <begin position="475"/>
        <end position="499"/>
    </location>
</feature>
<accession>A0A8S9TN90</accession>
<dbReference type="EMBL" id="JAACNO010002985">
    <property type="protein sequence ID" value="KAF4129162.1"/>
    <property type="molecule type" value="Genomic_DNA"/>
</dbReference>
<feature type="compositionally biased region" description="Low complexity" evidence="3">
    <location>
        <begin position="203"/>
        <end position="227"/>
    </location>
</feature>
<keyword evidence="2" id="KW-0539">Nucleus</keyword>
<dbReference type="Proteomes" id="UP000704712">
    <property type="component" value="Unassembled WGS sequence"/>
</dbReference>
<dbReference type="Gene3D" id="2.40.50.40">
    <property type="match status" value="1"/>
</dbReference>
<feature type="region of interest" description="Disordered" evidence="3">
    <location>
        <begin position="434"/>
        <end position="508"/>
    </location>
</feature>
<dbReference type="InterPro" id="IPR000953">
    <property type="entry name" value="Chromo/chromo_shadow_dom"/>
</dbReference>
<feature type="compositionally biased region" description="Basic and acidic residues" evidence="3">
    <location>
        <begin position="453"/>
        <end position="465"/>
    </location>
</feature>
<feature type="region of interest" description="Disordered" evidence="3">
    <location>
        <begin position="140"/>
        <end position="167"/>
    </location>
</feature>
<dbReference type="PANTHER" id="PTHR22812">
    <property type="entry name" value="CHROMOBOX PROTEIN"/>
    <property type="match status" value="1"/>
</dbReference>
<evidence type="ECO:0000256" key="2">
    <source>
        <dbReference type="ARBA" id="ARBA00023242"/>
    </source>
</evidence>
<evidence type="ECO:0000313" key="5">
    <source>
        <dbReference type="EMBL" id="KAF4129162.1"/>
    </source>
</evidence>
<comment type="subcellular location">
    <subcellularLocation>
        <location evidence="1">Nucleus</location>
    </subcellularLocation>
</comment>
<evidence type="ECO:0000313" key="6">
    <source>
        <dbReference type="Proteomes" id="UP000704712"/>
    </source>
</evidence>
<dbReference type="Pfam" id="PF00385">
    <property type="entry name" value="Chromo"/>
    <property type="match status" value="1"/>
</dbReference>
<feature type="region of interest" description="Disordered" evidence="3">
    <location>
        <begin position="1"/>
        <end position="22"/>
    </location>
</feature>
<dbReference type="InterPro" id="IPR023780">
    <property type="entry name" value="Chromo_domain"/>
</dbReference>
<dbReference type="PROSITE" id="PS50013">
    <property type="entry name" value="CHROMO_2"/>
    <property type="match status" value="1"/>
</dbReference>
<dbReference type="SUPFAM" id="SSF54160">
    <property type="entry name" value="Chromo domain-like"/>
    <property type="match status" value="1"/>
</dbReference>
<dbReference type="CDD" id="cd00024">
    <property type="entry name" value="CD_CSD"/>
    <property type="match status" value="1"/>
</dbReference>
<organism evidence="5 6">
    <name type="scientific">Phytophthora infestans</name>
    <name type="common">Potato late blight agent</name>
    <name type="synonym">Botrytis infestans</name>
    <dbReference type="NCBI Taxonomy" id="4787"/>
    <lineage>
        <taxon>Eukaryota</taxon>
        <taxon>Sar</taxon>
        <taxon>Stramenopiles</taxon>
        <taxon>Oomycota</taxon>
        <taxon>Peronosporomycetes</taxon>
        <taxon>Peronosporales</taxon>
        <taxon>Peronosporaceae</taxon>
        <taxon>Phytophthora</taxon>
    </lineage>
</organism>
<comment type="caution">
    <text evidence="5">The sequence shown here is derived from an EMBL/GenBank/DDBJ whole genome shotgun (WGS) entry which is preliminary data.</text>
</comment>
<evidence type="ECO:0000256" key="3">
    <source>
        <dbReference type="SAM" id="MobiDB-lite"/>
    </source>
</evidence>